<name>A0ABX5ZHF1_9GAMM</name>
<evidence type="ECO:0000256" key="1">
    <source>
        <dbReference type="SAM" id="Phobius"/>
    </source>
</evidence>
<keyword evidence="1" id="KW-0472">Membrane</keyword>
<sequence length="287" mass="34141">MKRFIRWIVIREYRNELEGSKDDKVDKICIKRSLHKKKEKFLFLLKPSFVCRLFFYFVSLFKELIAEHNNLEIKIFAGINILILYIGFIYSFLYQSLYNVSEFISLNLFDMYKFGLVAFFQVNIYSDHIYAFVLFLYLLIFISLEIFVRIFTLERKSSLIILPKIYYLGIVTTIFLFSIILIKAYLLSRESNRIYQMMLNSNITTVFSDSKYNYVSEPKKAYTYLVPLNKNIQNSSNVEKYGVLNISYSEALVKRVIIKIKTNKKELESKVGEKEYKQILKAYQDAN</sequence>
<feature type="transmembrane region" description="Helical" evidence="1">
    <location>
        <begin position="130"/>
        <end position="153"/>
    </location>
</feature>
<proteinExistence type="predicted"/>
<keyword evidence="1" id="KW-0812">Transmembrane</keyword>
<gene>
    <name evidence="2" type="ORF">F0R74_08545</name>
</gene>
<feature type="transmembrane region" description="Helical" evidence="1">
    <location>
        <begin position="73"/>
        <end position="94"/>
    </location>
</feature>
<feature type="transmembrane region" description="Helical" evidence="1">
    <location>
        <begin position="165"/>
        <end position="187"/>
    </location>
</feature>
<reference evidence="2 3" key="1">
    <citation type="submission" date="2019-09" db="EMBL/GenBank/DDBJ databases">
        <title>Complete genome sequence of Francisella marina E103-15.</title>
        <authorList>
            <person name="Tekedar H.C."/>
            <person name="Griffin M.J."/>
            <person name="Waldbieser G.C."/>
            <person name="Soto E."/>
        </authorList>
    </citation>
    <scope>NUCLEOTIDE SEQUENCE [LARGE SCALE GENOMIC DNA]</scope>
    <source>
        <strain evidence="2 3">E103-15</strain>
    </source>
</reference>
<dbReference type="RefSeq" id="WP_149368992.1">
    <property type="nucleotide sequence ID" value="NZ_CP043550.1"/>
</dbReference>
<evidence type="ECO:0000313" key="3">
    <source>
        <dbReference type="Proteomes" id="UP000322509"/>
    </source>
</evidence>
<dbReference type="Proteomes" id="UP000322509">
    <property type="component" value="Chromosome"/>
</dbReference>
<accession>A0ABX5ZHF1</accession>
<feature type="transmembrane region" description="Helical" evidence="1">
    <location>
        <begin position="41"/>
        <end position="61"/>
    </location>
</feature>
<organism evidence="2 3">
    <name type="scientific">Francisella marina</name>
    <dbReference type="NCBI Taxonomy" id="2249302"/>
    <lineage>
        <taxon>Bacteria</taxon>
        <taxon>Pseudomonadati</taxon>
        <taxon>Pseudomonadota</taxon>
        <taxon>Gammaproteobacteria</taxon>
        <taxon>Thiotrichales</taxon>
        <taxon>Francisellaceae</taxon>
        <taxon>Francisella</taxon>
    </lineage>
</organism>
<evidence type="ECO:0000313" key="2">
    <source>
        <dbReference type="EMBL" id="QEO57891.1"/>
    </source>
</evidence>
<keyword evidence="1" id="KW-1133">Transmembrane helix</keyword>
<protein>
    <submittedName>
        <fullName evidence="2">Uncharacterized protein</fullName>
    </submittedName>
</protein>
<keyword evidence="3" id="KW-1185">Reference proteome</keyword>
<dbReference type="EMBL" id="CP043550">
    <property type="protein sequence ID" value="QEO57891.1"/>
    <property type="molecule type" value="Genomic_DNA"/>
</dbReference>